<dbReference type="OrthoDB" id="8242286at2"/>
<dbReference type="AlphaFoldDB" id="A0A120FPJ2"/>
<keyword evidence="2" id="KW-1185">Reference proteome</keyword>
<dbReference type="EMBL" id="LNCU01000045">
    <property type="protein sequence ID" value="KWV57050.1"/>
    <property type="molecule type" value="Genomic_DNA"/>
</dbReference>
<comment type="caution">
    <text evidence="1">The sequence shown here is derived from an EMBL/GenBank/DDBJ whole genome shotgun (WGS) entry which is preliminary data.</text>
</comment>
<gene>
    <name evidence="1" type="ORF">AS156_03560</name>
</gene>
<proteinExistence type="predicted"/>
<dbReference type="Proteomes" id="UP000057737">
    <property type="component" value="Unassembled WGS sequence"/>
</dbReference>
<dbReference type="RefSeq" id="WP_066506132.1">
    <property type="nucleotide sequence ID" value="NZ_LNCU01000045.1"/>
</dbReference>
<organism evidence="1 2">
    <name type="scientific">Bradyrhizobium macuxiense</name>
    <dbReference type="NCBI Taxonomy" id="1755647"/>
    <lineage>
        <taxon>Bacteria</taxon>
        <taxon>Pseudomonadati</taxon>
        <taxon>Pseudomonadota</taxon>
        <taxon>Alphaproteobacteria</taxon>
        <taxon>Hyphomicrobiales</taxon>
        <taxon>Nitrobacteraceae</taxon>
        <taxon>Bradyrhizobium</taxon>
    </lineage>
</organism>
<accession>A0A120FPJ2</accession>
<sequence>MSVWFNNAPPLLLDESVSIAIDFLERSGESDDVHETCQFLVNNIGFMIAQGQRNKLLLANRAIAAYRRYRAARTVELSRVS</sequence>
<name>A0A120FPJ2_9BRAD</name>
<protein>
    <submittedName>
        <fullName evidence="1">Uncharacterized protein</fullName>
    </submittedName>
</protein>
<evidence type="ECO:0000313" key="1">
    <source>
        <dbReference type="EMBL" id="KWV57050.1"/>
    </source>
</evidence>
<evidence type="ECO:0000313" key="2">
    <source>
        <dbReference type="Proteomes" id="UP000057737"/>
    </source>
</evidence>
<reference evidence="1 2" key="1">
    <citation type="submission" date="2015-11" db="EMBL/GenBank/DDBJ databases">
        <title>Draft Genome Sequence of the Strain BR 10303 (Bradyrhizobium sp.) isolated from nodules of Centrolobium paraense.</title>
        <authorList>
            <person name="Zelli J.E."/>
            <person name="Simoes-Araujo J.L."/>
            <person name="Barauna A.C."/>
            <person name="Silva K."/>
        </authorList>
    </citation>
    <scope>NUCLEOTIDE SEQUENCE [LARGE SCALE GENOMIC DNA]</scope>
    <source>
        <strain evidence="1 2">BR 10303</strain>
    </source>
</reference>